<dbReference type="OMA" id="MPISRPW"/>
<dbReference type="InterPro" id="IPR036397">
    <property type="entry name" value="RNaseH_sf"/>
</dbReference>
<evidence type="ECO:0000256" key="2">
    <source>
        <dbReference type="ARBA" id="ARBA00012180"/>
    </source>
</evidence>
<dbReference type="InterPro" id="IPR041577">
    <property type="entry name" value="RT_RNaseH_2"/>
</dbReference>
<dbReference type="PROSITE" id="PS50878">
    <property type="entry name" value="RT_POL"/>
    <property type="match status" value="1"/>
</dbReference>
<dbReference type="FunFam" id="3.30.70.270:FF:000020">
    <property type="entry name" value="Transposon Tf2-6 polyprotein-like Protein"/>
    <property type="match status" value="1"/>
</dbReference>
<dbReference type="InterPro" id="IPR041588">
    <property type="entry name" value="Integrase_H2C2"/>
</dbReference>
<evidence type="ECO:0000256" key="3">
    <source>
        <dbReference type="ARBA" id="ARBA00022679"/>
    </source>
</evidence>
<dbReference type="SUPFAM" id="SSF50630">
    <property type="entry name" value="Acid proteases"/>
    <property type="match status" value="1"/>
</dbReference>
<evidence type="ECO:0000256" key="7">
    <source>
        <dbReference type="ARBA" id="ARBA00023268"/>
    </source>
</evidence>
<dbReference type="Gene3D" id="3.10.20.370">
    <property type="match status" value="1"/>
</dbReference>
<dbReference type="Gene3D" id="3.30.70.270">
    <property type="match status" value="2"/>
</dbReference>
<evidence type="ECO:0000259" key="10">
    <source>
        <dbReference type="PROSITE" id="PS50994"/>
    </source>
</evidence>
<keyword evidence="6" id="KW-0378">Hydrolase</keyword>
<dbReference type="InterPro" id="IPR021109">
    <property type="entry name" value="Peptidase_aspartic_dom_sf"/>
</dbReference>
<dbReference type="PANTHER" id="PTHR37984">
    <property type="entry name" value="PROTEIN CBG26694"/>
    <property type="match status" value="1"/>
</dbReference>
<dbReference type="Gene3D" id="3.30.420.10">
    <property type="entry name" value="Ribonuclease H-like superfamily/Ribonuclease H"/>
    <property type="match status" value="1"/>
</dbReference>
<dbReference type="Pfam" id="PF17919">
    <property type="entry name" value="RT_RNaseH_2"/>
    <property type="match status" value="1"/>
</dbReference>
<dbReference type="AlphaFoldDB" id="A0A8C1BTA6"/>
<dbReference type="CDD" id="cd00303">
    <property type="entry name" value="retropepsin_like"/>
    <property type="match status" value="1"/>
</dbReference>
<dbReference type="GO" id="GO:0004523">
    <property type="term" value="F:RNA-DNA hybrid ribonuclease activity"/>
    <property type="evidence" value="ECO:0007669"/>
    <property type="project" value="UniProtKB-EC"/>
</dbReference>
<sequence>MPLLRRGWASHHGLSPSFSLISVTALLDSGSARNFISGNLCRQVHLPTSNTETTYQVISITGKPLNRRHIRSSVGPVQLTLGLLHMESIKLLVLEGSTADIILGRPWLMQHNPIISWSSGEILRWGDQCFPSCFPNCPAPSKSPHQTLPLNTTSIESPPEKRSVNIPSCYKEFHDVFCPYKASQLPPHRPWDCAIDLIPGQPVSHRKIYPLSLPEQKAIEEYVEEALRQGYIVPSNSPAASSFFFVVKKDGGLRPCIDYHALNQITVKFRYPLPLVPAALEQLRGATIFSKLDLYSAYNLIPIRKGDEWKTAFVTPTGHYEYQVMPYGLVNTPSIFQDFMHSVLREYLNRFVIVYIDDILIYSRSPEEHRVHVRTILSRLRQFQLFLKAEKCTFHQTSVHFLGYIISKTVIHMDEGKIEVITSWPQPSTIKELQCFLGFSNFYRRFIKNYSTITSPITNLLRNKPKSLSWTPAATEAFATLKQAFTTAPLLVHPDPELPFMLEVDASTTGVGAVLSQRQGSPPRLHPCAFSRKLSRAEKNYDIGNRELLAIKLALEEWRQWLEGAAHPFTVLTDHKNLQYLRETKCLNPHQARWALFFTRINFTISYRPGPRNIKADALYLLHAPEEGTDEPENIIPTQLISSPIQWTSPPVTAEVPPAAPPGCPPGHQYVPRTQCTPLILTTHTSLGTGHPGADATLSLLKDCFWWPNMAGNVRRFVRGCTEYATFKSPHHLPAGKVHPLPIPNRTWSHLGVDFITDLPPSGGNTCILVIVDRFSKFCRLIPLQGLPTALETAELLFNWVFHHFGLPEDIVSDRGPQFISRVWKAFFSLLSVTVSLSSGYHPQSNGQMERKIQEVG</sequence>
<feature type="domain" description="Reverse transcriptase" evidence="9">
    <location>
        <begin position="227"/>
        <end position="406"/>
    </location>
</feature>
<keyword evidence="12" id="KW-1185">Reference proteome</keyword>
<dbReference type="SUPFAM" id="SSF53098">
    <property type="entry name" value="Ribonuclease H-like"/>
    <property type="match status" value="1"/>
</dbReference>
<dbReference type="GO" id="GO:0003676">
    <property type="term" value="F:nucleic acid binding"/>
    <property type="evidence" value="ECO:0007669"/>
    <property type="project" value="InterPro"/>
</dbReference>
<dbReference type="EC" id="3.1.26.4" evidence="2"/>
<dbReference type="GO" id="GO:0015074">
    <property type="term" value="P:DNA integration"/>
    <property type="evidence" value="ECO:0007669"/>
    <property type="project" value="InterPro"/>
</dbReference>
<dbReference type="GeneTree" id="ENSGT01040000240511"/>
<evidence type="ECO:0000256" key="1">
    <source>
        <dbReference type="ARBA" id="ARBA00010879"/>
    </source>
</evidence>
<proteinExistence type="inferred from homology"/>
<dbReference type="InterPro" id="IPR000477">
    <property type="entry name" value="RT_dom"/>
</dbReference>
<dbReference type="InterPro" id="IPR043502">
    <property type="entry name" value="DNA/RNA_pol_sf"/>
</dbReference>
<keyword evidence="7" id="KW-0511">Multifunctional enzyme</keyword>
<accession>A0A8C1BTA6</accession>
<dbReference type="Ensembl" id="ENSCCRT00000041526.2">
    <property type="protein sequence ID" value="ENSCCRP00000038325.2"/>
    <property type="gene ID" value="ENSCCRG00000020501.2"/>
</dbReference>
<name>A0A8C1BTA6_CYPCA</name>
<dbReference type="PROSITE" id="PS50994">
    <property type="entry name" value="INTEGRASE"/>
    <property type="match status" value="1"/>
</dbReference>
<evidence type="ECO:0000256" key="5">
    <source>
        <dbReference type="ARBA" id="ARBA00022722"/>
    </source>
</evidence>
<dbReference type="SUPFAM" id="SSF56672">
    <property type="entry name" value="DNA/RNA polymerases"/>
    <property type="match status" value="1"/>
</dbReference>
<dbReference type="InterPro" id="IPR012337">
    <property type="entry name" value="RNaseH-like_sf"/>
</dbReference>
<dbReference type="Pfam" id="PF00665">
    <property type="entry name" value="rve"/>
    <property type="match status" value="1"/>
</dbReference>
<dbReference type="PANTHER" id="PTHR37984:SF5">
    <property type="entry name" value="PROTEIN NYNRIN-LIKE"/>
    <property type="match status" value="1"/>
</dbReference>
<dbReference type="Gene3D" id="3.10.10.10">
    <property type="entry name" value="HIV Type 1 Reverse Transcriptase, subunit A, domain 1"/>
    <property type="match status" value="1"/>
</dbReference>
<evidence type="ECO:0000256" key="8">
    <source>
        <dbReference type="ARBA" id="ARBA00039658"/>
    </source>
</evidence>
<evidence type="ECO:0000313" key="12">
    <source>
        <dbReference type="Proteomes" id="UP001108240"/>
    </source>
</evidence>
<keyword evidence="6" id="KW-0255">Endonuclease</keyword>
<protein>
    <recommendedName>
        <fullName evidence="8">Gypsy retrotransposon integrase-like protein 1</fullName>
        <ecNumber evidence="2">3.1.26.4</ecNumber>
    </recommendedName>
</protein>
<dbReference type="Pfam" id="PF13650">
    <property type="entry name" value="Asp_protease_2"/>
    <property type="match status" value="1"/>
</dbReference>
<dbReference type="CDD" id="cd01647">
    <property type="entry name" value="RT_LTR"/>
    <property type="match status" value="1"/>
</dbReference>
<comment type="similarity">
    <text evidence="1">Belongs to the beta type-B retroviral polymerase family. HERV class-II K(HML-2) pol subfamily.</text>
</comment>
<dbReference type="GO" id="GO:0016779">
    <property type="term" value="F:nucleotidyltransferase activity"/>
    <property type="evidence" value="ECO:0007669"/>
    <property type="project" value="UniProtKB-KW"/>
</dbReference>
<keyword evidence="3" id="KW-0808">Transferase</keyword>
<keyword evidence="4" id="KW-0548">Nucleotidyltransferase</keyword>
<dbReference type="InterPro" id="IPR050951">
    <property type="entry name" value="Retrovirus_Pol_polyprotein"/>
</dbReference>
<dbReference type="InterPro" id="IPR001584">
    <property type="entry name" value="Integrase_cat-core"/>
</dbReference>
<dbReference type="InterPro" id="IPR043128">
    <property type="entry name" value="Rev_trsase/Diguanyl_cyclase"/>
</dbReference>
<evidence type="ECO:0000313" key="11">
    <source>
        <dbReference type="Ensembl" id="ENSCCRP00000038325.2"/>
    </source>
</evidence>
<dbReference type="Pfam" id="PF00078">
    <property type="entry name" value="RVT_1"/>
    <property type="match status" value="1"/>
</dbReference>
<evidence type="ECO:0000256" key="6">
    <source>
        <dbReference type="ARBA" id="ARBA00022759"/>
    </source>
</evidence>
<reference evidence="11" key="2">
    <citation type="submission" date="2025-09" db="UniProtKB">
        <authorList>
            <consortium name="Ensembl"/>
        </authorList>
    </citation>
    <scope>IDENTIFICATION</scope>
</reference>
<feature type="domain" description="Integrase catalytic" evidence="10">
    <location>
        <begin position="738"/>
        <end position="857"/>
    </location>
</feature>
<evidence type="ECO:0000259" key="9">
    <source>
        <dbReference type="PROSITE" id="PS50878"/>
    </source>
</evidence>
<dbReference type="Pfam" id="PF17921">
    <property type="entry name" value="Integrase_H2C2"/>
    <property type="match status" value="1"/>
</dbReference>
<keyword evidence="5" id="KW-0540">Nuclease</keyword>
<dbReference type="Proteomes" id="UP001108240">
    <property type="component" value="Unplaced"/>
</dbReference>
<dbReference type="CDD" id="cd09274">
    <property type="entry name" value="RNase_HI_RT_Ty3"/>
    <property type="match status" value="1"/>
</dbReference>
<dbReference type="Gene3D" id="1.10.340.70">
    <property type="match status" value="1"/>
</dbReference>
<organism evidence="11 12">
    <name type="scientific">Cyprinus carpio carpio</name>
    <dbReference type="NCBI Taxonomy" id="630221"/>
    <lineage>
        <taxon>Eukaryota</taxon>
        <taxon>Metazoa</taxon>
        <taxon>Chordata</taxon>
        <taxon>Craniata</taxon>
        <taxon>Vertebrata</taxon>
        <taxon>Euteleostomi</taxon>
        <taxon>Actinopterygii</taxon>
        <taxon>Neopterygii</taxon>
        <taxon>Teleostei</taxon>
        <taxon>Ostariophysi</taxon>
        <taxon>Cypriniformes</taxon>
        <taxon>Cyprinidae</taxon>
        <taxon>Cyprininae</taxon>
        <taxon>Cyprinus</taxon>
    </lineage>
</organism>
<reference evidence="11" key="1">
    <citation type="submission" date="2025-08" db="UniProtKB">
        <authorList>
            <consortium name="Ensembl"/>
        </authorList>
    </citation>
    <scope>IDENTIFICATION</scope>
</reference>
<dbReference type="Gene3D" id="2.40.70.10">
    <property type="entry name" value="Acid Proteases"/>
    <property type="match status" value="1"/>
</dbReference>
<evidence type="ECO:0000256" key="4">
    <source>
        <dbReference type="ARBA" id="ARBA00022695"/>
    </source>
</evidence>